<evidence type="ECO:0000313" key="3">
    <source>
        <dbReference type="EMBL" id="UOQ67276.1"/>
    </source>
</evidence>
<protein>
    <submittedName>
        <fullName evidence="3">Serine hydrolase</fullName>
    </submittedName>
</protein>
<dbReference type="GO" id="GO:0016787">
    <property type="term" value="F:hydrolase activity"/>
    <property type="evidence" value="ECO:0007669"/>
    <property type="project" value="UniProtKB-KW"/>
</dbReference>
<evidence type="ECO:0000256" key="1">
    <source>
        <dbReference type="SAM" id="SignalP"/>
    </source>
</evidence>
<dbReference type="InterPro" id="IPR012338">
    <property type="entry name" value="Beta-lactam/transpept-like"/>
</dbReference>
<evidence type="ECO:0000259" key="2">
    <source>
        <dbReference type="Pfam" id="PF00144"/>
    </source>
</evidence>
<feature type="chain" id="PRO_5047115035" evidence="1">
    <location>
        <begin position="19"/>
        <end position="595"/>
    </location>
</feature>
<keyword evidence="3" id="KW-0378">Hydrolase</keyword>
<keyword evidence="1" id="KW-0732">Signal</keyword>
<sequence length="595" mass="64718">MKKLYTFIFFLLSFNVGAQTGIPVPEFKQFEVALQQFMQRWEILGASVAFGTEDRLVYARAFGYADLARTEPLQPYHLLRVASLSKPVTAMAVMKLVEQGRISLAGKAFGPQGYLRSPYYTSVITDQRVYDITVQELLEHSAGWDRLVGCDGFGSCDPVDFPLHVAQKQNVPSPVGDSTMVRFLLAKRLNFAPGTRYAYSNIGYLVLGKIVEAVTGQSYETWVQNNLLAPAGALEAHLGRDLPTGKLEREAEYQSQYRTLACNGSGQTVPAAYGGFHLEAMSAHGGWVCSARDLVRLVQAVEGGPDRPGLLTPATLATLVRPSTPEPGYAKGWQVNRVGNRWHGGRLDGTATYLVRTSGGYTWAILLNTCPSTPAFWKELDQLGWVAVPGATGWPSHNLSTPLQNATALTAALDSASVLLRWTRGTGTRRLVLMRADGPVDVFPTDGVRYTAAPFGQGEPLGHGTYVIADEAADSVAIRNLDSRHSYHIRVVEYADNSATNNQPVYTLDGNPTLVLQPAGALALNIYPNPAHEELAVAGANVALPYELMSQDGRQVSSGQMAPGQTIPVVDLQPGTYFIRFQAPEGIVSRRFVKE</sequence>
<dbReference type="InterPro" id="IPR026444">
    <property type="entry name" value="Secre_tail"/>
</dbReference>
<keyword evidence="4" id="KW-1185">Reference proteome</keyword>
<dbReference type="Proteomes" id="UP000830401">
    <property type="component" value="Chromosome"/>
</dbReference>
<dbReference type="PANTHER" id="PTHR46825:SF9">
    <property type="entry name" value="BETA-LACTAMASE-RELATED DOMAIN-CONTAINING PROTEIN"/>
    <property type="match status" value="1"/>
</dbReference>
<reference evidence="3" key="1">
    <citation type="submission" date="2022-04" db="EMBL/GenBank/DDBJ databases">
        <title>Hymenobacter sp. isolated from the air.</title>
        <authorList>
            <person name="Won M."/>
            <person name="Lee C.-M."/>
            <person name="Woen H.-Y."/>
            <person name="Kwon S.-W."/>
        </authorList>
    </citation>
    <scope>NUCLEOTIDE SEQUENCE</scope>
    <source>
        <strain evidence="3">5420S-77</strain>
    </source>
</reference>
<dbReference type="SUPFAM" id="SSF56601">
    <property type="entry name" value="beta-lactamase/transpeptidase-like"/>
    <property type="match status" value="1"/>
</dbReference>
<proteinExistence type="predicted"/>
<feature type="signal peptide" evidence="1">
    <location>
        <begin position="1"/>
        <end position="18"/>
    </location>
</feature>
<dbReference type="NCBIfam" id="TIGR04183">
    <property type="entry name" value="Por_Secre_tail"/>
    <property type="match status" value="1"/>
</dbReference>
<dbReference type="InterPro" id="IPR050491">
    <property type="entry name" value="AmpC-like"/>
</dbReference>
<dbReference type="Gene3D" id="3.40.710.10">
    <property type="entry name" value="DD-peptidase/beta-lactamase superfamily"/>
    <property type="match status" value="1"/>
</dbReference>
<dbReference type="RefSeq" id="WP_245122555.1">
    <property type="nucleotide sequence ID" value="NZ_CP095061.1"/>
</dbReference>
<dbReference type="InterPro" id="IPR001466">
    <property type="entry name" value="Beta-lactam-related"/>
</dbReference>
<dbReference type="Pfam" id="PF00144">
    <property type="entry name" value="Beta-lactamase"/>
    <property type="match status" value="1"/>
</dbReference>
<feature type="domain" description="Beta-lactamase-related" evidence="2">
    <location>
        <begin position="34"/>
        <end position="372"/>
    </location>
</feature>
<evidence type="ECO:0000313" key="4">
    <source>
        <dbReference type="Proteomes" id="UP000830401"/>
    </source>
</evidence>
<name>A0ABY4G950_9BACT</name>
<gene>
    <name evidence="3" type="ORF">MUN86_05130</name>
</gene>
<dbReference type="PANTHER" id="PTHR46825">
    <property type="entry name" value="D-ALANYL-D-ALANINE-CARBOXYPEPTIDASE/ENDOPEPTIDASE AMPH"/>
    <property type="match status" value="1"/>
</dbReference>
<dbReference type="EMBL" id="CP095061">
    <property type="protein sequence ID" value="UOQ67276.1"/>
    <property type="molecule type" value="Genomic_DNA"/>
</dbReference>
<organism evidence="3 4">
    <name type="scientific">Hymenobacter volaticus</name>
    <dbReference type="NCBI Taxonomy" id="2932254"/>
    <lineage>
        <taxon>Bacteria</taxon>
        <taxon>Pseudomonadati</taxon>
        <taxon>Bacteroidota</taxon>
        <taxon>Cytophagia</taxon>
        <taxon>Cytophagales</taxon>
        <taxon>Hymenobacteraceae</taxon>
        <taxon>Hymenobacter</taxon>
    </lineage>
</organism>
<accession>A0ABY4G950</accession>